<feature type="transmembrane region" description="Helical" evidence="2">
    <location>
        <begin position="99"/>
        <end position="125"/>
    </location>
</feature>
<name>A0A7D6VEL0_9NOCA</name>
<keyword evidence="2" id="KW-0812">Transmembrane</keyword>
<sequence length="172" mass="17950">MSQYPPPGQYGEQYPSPPPGGYPQQPGGYSPPPPGGGQQYWQESPKGKGMAITAMVLGIIALPAILTVVGGILLGLVAAILGLIAIVKIRGGRAGGMGMAITGVVLGIIGIIGSVIWGLIIWTAAEETGFTDYIDCAQKAGSDQAKLDQCEREFNRRVEDKFSVTLTPQPTP</sequence>
<feature type="transmembrane region" description="Helical" evidence="2">
    <location>
        <begin position="54"/>
        <end position="87"/>
    </location>
</feature>
<evidence type="ECO:0000256" key="2">
    <source>
        <dbReference type="SAM" id="Phobius"/>
    </source>
</evidence>
<gene>
    <name evidence="3" type="ORF">H0264_01135</name>
</gene>
<keyword evidence="4" id="KW-1185">Reference proteome</keyword>
<reference evidence="3 4" key="1">
    <citation type="submission" date="2020-07" db="EMBL/GenBank/DDBJ databases">
        <authorList>
            <person name="Zhuang K."/>
            <person name="Ran Y."/>
        </authorList>
    </citation>
    <scope>NUCLEOTIDE SEQUENCE [LARGE SCALE GENOMIC DNA]</scope>
    <source>
        <strain evidence="3 4">WCH-YHL-001</strain>
    </source>
</reference>
<accession>A0A7D6VEL0</accession>
<protein>
    <submittedName>
        <fullName evidence="3">DUF4190 domain-containing protein</fullName>
    </submittedName>
</protein>
<organism evidence="3 4">
    <name type="scientific">Nocardia huaxiensis</name>
    <dbReference type="NCBI Taxonomy" id="2755382"/>
    <lineage>
        <taxon>Bacteria</taxon>
        <taxon>Bacillati</taxon>
        <taxon>Actinomycetota</taxon>
        <taxon>Actinomycetes</taxon>
        <taxon>Mycobacteriales</taxon>
        <taxon>Nocardiaceae</taxon>
        <taxon>Nocardia</taxon>
    </lineage>
</organism>
<evidence type="ECO:0000313" key="3">
    <source>
        <dbReference type="EMBL" id="QLY31037.1"/>
    </source>
</evidence>
<keyword evidence="2" id="KW-0472">Membrane</keyword>
<evidence type="ECO:0000256" key="1">
    <source>
        <dbReference type="SAM" id="MobiDB-lite"/>
    </source>
</evidence>
<evidence type="ECO:0000313" key="4">
    <source>
        <dbReference type="Proteomes" id="UP000515512"/>
    </source>
</evidence>
<dbReference type="KEGG" id="nhu:H0264_01135"/>
<feature type="region of interest" description="Disordered" evidence="1">
    <location>
        <begin position="1"/>
        <end position="44"/>
    </location>
</feature>
<dbReference type="RefSeq" id="WP_181582235.1">
    <property type="nucleotide sequence ID" value="NZ_CP059399.1"/>
</dbReference>
<keyword evidence="2" id="KW-1133">Transmembrane helix</keyword>
<dbReference type="Proteomes" id="UP000515512">
    <property type="component" value="Chromosome"/>
</dbReference>
<dbReference type="AlphaFoldDB" id="A0A7D6VEL0"/>
<dbReference type="EMBL" id="CP059399">
    <property type="protein sequence ID" value="QLY31037.1"/>
    <property type="molecule type" value="Genomic_DNA"/>
</dbReference>
<proteinExistence type="predicted"/>